<dbReference type="EMBL" id="WQLB01000048">
    <property type="protein sequence ID" value="MVN89229.1"/>
    <property type="molecule type" value="Genomic_DNA"/>
</dbReference>
<evidence type="ECO:0000313" key="2">
    <source>
        <dbReference type="EMBL" id="MVN89229.1"/>
    </source>
</evidence>
<evidence type="ECO:0000313" key="3">
    <source>
        <dbReference type="Proteomes" id="UP000483286"/>
    </source>
</evidence>
<reference evidence="2 3" key="1">
    <citation type="submission" date="2019-12" db="EMBL/GenBank/DDBJ databases">
        <title>Deinococcus sp. HMF7620 Genome sequencing and assembly.</title>
        <authorList>
            <person name="Kang H."/>
            <person name="Kim H."/>
            <person name="Joh K."/>
        </authorList>
    </citation>
    <scope>NUCLEOTIDE SEQUENCE [LARGE SCALE GENOMIC DNA]</scope>
    <source>
        <strain evidence="2 3">HMF7620</strain>
    </source>
</reference>
<dbReference type="AlphaFoldDB" id="A0A7C9HUA2"/>
<evidence type="ECO:0000259" key="1">
    <source>
        <dbReference type="Pfam" id="PF14280"/>
    </source>
</evidence>
<dbReference type="InterPro" id="IPR025375">
    <property type="entry name" value="DUF4365"/>
</dbReference>
<accession>A0A7C9HUA2</accession>
<proteinExistence type="predicted"/>
<dbReference type="SMART" id="SM00028">
    <property type="entry name" value="TPR"/>
    <property type="match status" value="3"/>
</dbReference>
<dbReference type="Gene3D" id="1.25.40.10">
    <property type="entry name" value="Tetratricopeptide repeat domain"/>
    <property type="match status" value="1"/>
</dbReference>
<dbReference type="Pfam" id="PF14280">
    <property type="entry name" value="DUF4365"/>
    <property type="match status" value="1"/>
</dbReference>
<dbReference type="Proteomes" id="UP000483286">
    <property type="component" value="Unassembled WGS sequence"/>
</dbReference>
<name>A0A7C9HUA2_9DEIO</name>
<gene>
    <name evidence="2" type="ORF">GO986_21065</name>
</gene>
<comment type="caution">
    <text evidence="2">The sequence shown here is derived from an EMBL/GenBank/DDBJ whole genome shotgun (WGS) entry which is preliminary data.</text>
</comment>
<sequence length="662" mass="74958">MPKRPRAHQLEQESIVALQSILNHHNWLFEQFDNDYGIDGRIEIFQGDHATGKICLAQLKATDEQDLDKALRLAVPLETIRYWIDIDIPVCIIRYVAANQTLYYRWIRNFAEIWEAESEQQTVTLHWHADDVLCASSLLTFKQQLDLIKQLNFQNVRLPISVNLTVADTAADANELTQTFVEACEMITPVYFVRRGANATFHVSRKDIVTSFGGIISTRWPLPTAQDYPRSRLPFDLIAMLADILLKLGLHVAAARLALHLVGHSSFLESVVPDDDMRWLITHLDQSEVMQQAELRLAKKDGDAAQQLVSFLLGAKALEPEILDRLIALNRTYAALARSHPESSQMIGPAMYNLASSLRWMGRATEALVALDLCGSVAPKYVERYSWWMDRGNLEAQLGKYQAAYASYQEAYRLVTRVPMVADHAYEILLFAAKAAFFAGQFADALNLTREAARQCESVGEEALLIQFAAQEIVGYGVQRQDAQPGRAAQVLNAPIKAPERFKRAVRLHALNPEVWQLKLTLDMEEGRLLDAAKAACIALLLSYEEEEVAQAAILLLTHIQVRQHLSYDLFLCALIVAYQAHGLPFFIRAEERLRQQQARPGLIEELRTLGDDIAHATQQASQLRYKVETPWGITILPWRQPSLLPLLHRNTEIRFERLEPS</sequence>
<organism evidence="2 3">
    <name type="scientific">Deinococcus arboris</name>
    <dbReference type="NCBI Taxonomy" id="2682977"/>
    <lineage>
        <taxon>Bacteria</taxon>
        <taxon>Thermotogati</taxon>
        <taxon>Deinococcota</taxon>
        <taxon>Deinococci</taxon>
        <taxon>Deinococcales</taxon>
        <taxon>Deinococcaceae</taxon>
        <taxon>Deinococcus</taxon>
    </lineage>
</organism>
<keyword evidence="3" id="KW-1185">Reference proteome</keyword>
<dbReference type="InterPro" id="IPR019734">
    <property type="entry name" value="TPR_rpt"/>
</dbReference>
<dbReference type="InterPro" id="IPR011990">
    <property type="entry name" value="TPR-like_helical_dom_sf"/>
</dbReference>
<feature type="domain" description="DUF4365" evidence="1">
    <location>
        <begin position="11"/>
        <end position="125"/>
    </location>
</feature>
<dbReference type="RefSeq" id="WP_157461488.1">
    <property type="nucleotide sequence ID" value="NZ_WQLB01000048.1"/>
</dbReference>
<dbReference type="SUPFAM" id="SSF48452">
    <property type="entry name" value="TPR-like"/>
    <property type="match status" value="1"/>
</dbReference>
<protein>
    <submittedName>
        <fullName evidence="2">DUF4365 domain-containing protein</fullName>
    </submittedName>
</protein>